<dbReference type="AlphaFoldDB" id="A0A2S9YDB6"/>
<feature type="chain" id="PRO_5015441860" evidence="1">
    <location>
        <begin position="22"/>
        <end position="154"/>
    </location>
</feature>
<evidence type="ECO:0000313" key="3">
    <source>
        <dbReference type="Proteomes" id="UP000238823"/>
    </source>
</evidence>
<sequence length="154" mass="15964">MTSIRPTPTLLLLVLSSCLLGCNQRPLDPDSTEADAGMPPDVGGVMGDPWNCGEEQLSCVGPLGIGDCIDGKCQGRLSTCWESGASCTALCEELGASCDASCEGAAAFGWAAETENEALAMCVEPFDEGASPLSVTCEQPLPFADYSAIRCCCR</sequence>
<feature type="signal peptide" evidence="1">
    <location>
        <begin position="1"/>
        <end position="21"/>
    </location>
</feature>
<dbReference type="EMBL" id="PVNL01000110">
    <property type="protein sequence ID" value="PRQ03107.1"/>
    <property type="molecule type" value="Genomic_DNA"/>
</dbReference>
<name>A0A2S9YDB6_9BACT</name>
<protein>
    <submittedName>
        <fullName evidence="2">Uncharacterized protein</fullName>
    </submittedName>
</protein>
<gene>
    <name evidence="2" type="ORF">ENSA7_53780</name>
</gene>
<accession>A0A2S9YDB6</accession>
<dbReference type="Proteomes" id="UP000238823">
    <property type="component" value="Unassembled WGS sequence"/>
</dbReference>
<keyword evidence="1" id="KW-0732">Signal</keyword>
<reference evidence="2 3" key="1">
    <citation type="submission" date="2018-03" db="EMBL/GenBank/DDBJ databases">
        <title>Draft Genome Sequences of the Obligatory Marine Myxobacteria Enhygromyxa salina SWB007.</title>
        <authorList>
            <person name="Poehlein A."/>
            <person name="Moghaddam J.A."/>
            <person name="Harms H."/>
            <person name="Alanjari M."/>
            <person name="Koenig G.M."/>
            <person name="Daniel R."/>
            <person name="Schaeberle T.F."/>
        </authorList>
    </citation>
    <scope>NUCLEOTIDE SEQUENCE [LARGE SCALE GENOMIC DNA]</scope>
    <source>
        <strain evidence="2 3">SWB007</strain>
    </source>
</reference>
<dbReference type="PROSITE" id="PS51257">
    <property type="entry name" value="PROKAR_LIPOPROTEIN"/>
    <property type="match status" value="1"/>
</dbReference>
<organism evidence="2 3">
    <name type="scientific">Enhygromyxa salina</name>
    <dbReference type="NCBI Taxonomy" id="215803"/>
    <lineage>
        <taxon>Bacteria</taxon>
        <taxon>Pseudomonadati</taxon>
        <taxon>Myxococcota</taxon>
        <taxon>Polyangia</taxon>
        <taxon>Nannocystales</taxon>
        <taxon>Nannocystaceae</taxon>
        <taxon>Enhygromyxa</taxon>
    </lineage>
</organism>
<comment type="caution">
    <text evidence="2">The sequence shown here is derived from an EMBL/GenBank/DDBJ whole genome shotgun (WGS) entry which is preliminary data.</text>
</comment>
<evidence type="ECO:0000313" key="2">
    <source>
        <dbReference type="EMBL" id="PRQ03107.1"/>
    </source>
</evidence>
<proteinExistence type="predicted"/>
<evidence type="ECO:0000256" key="1">
    <source>
        <dbReference type="SAM" id="SignalP"/>
    </source>
</evidence>